<reference evidence="4 5" key="1">
    <citation type="journal article" date="2018" name="Evol. Lett.">
        <title>Horizontal gene cluster transfer increased hallucinogenic mushroom diversity.</title>
        <authorList>
            <person name="Reynolds H.T."/>
            <person name="Vijayakumar V."/>
            <person name="Gluck-Thaler E."/>
            <person name="Korotkin H.B."/>
            <person name="Matheny P.B."/>
            <person name="Slot J.C."/>
        </authorList>
    </citation>
    <scope>NUCLEOTIDE SEQUENCE [LARGE SCALE GENOMIC DNA]</scope>
    <source>
        <strain evidence="4 5">2631</strain>
    </source>
</reference>
<evidence type="ECO:0000313" key="5">
    <source>
        <dbReference type="Proteomes" id="UP000283269"/>
    </source>
</evidence>
<feature type="transmembrane region" description="Helical" evidence="2">
    <location>
        <begin position="1769"/>
        <end position="1794"/>
    </location>
</feature>
<feature type="compositionally biased region" description="Gly residues" evidence="1">
    <location>
        <begin position="854"/>
        <end position="872"/>
    </location>
</feature>
<feature type="region of interest" description="Disordered" evidence="1">
    <location>
        <begin position="1208"/>
        <end position="1300"/>
    </location>
</feature>
<feature type="compositionally biased region" description="Polar residues" evidence="1">
    <location>
        <begin position="209"/>
        <end position="229"/>
    </location>
</feature>
<feature type="compositionally biased region" description="Low complexity" evidence="1">
    <location>
        <begin position="309"/>
        <end position="340"/>
    </location>
</feature>
<feature type="region of interest" description="Disordered" evidence="1">
    <location>
        <begin position="137"/>
        <end position="730"/>
    </location>
</feature>
<feature type="domain" description="YMC020W-like alpha/beta hydrolase" evidence="3">
    <location>
        <begin position="1720"/>
        <end position="1773"/>
    </location>
</feature>
<feature type="region of interest" description="Disordered" evidence="1">
    <location>
        <begin position="1020"/>
        <end position="1066"/>
    </location>
</feature>
<feature type="domain" description="YMC020W-like alpha/beta hydrolase" evidence="3">
    <location>
        <begin position="2035"/>
        <end position="2181"/>
    </location>
</feature>
<sequence>MHTSASSFPSSPPPPPLTGAAGPSPSPSRRHPNMNRHQHEDYHRTRRQSTTKSVRSTHTMNMGYNKQPSWRTGLIGTSAAGASATTAPASLSTSPEAAATAAAISASASSSRISHPQPQPLEASVSIVFAEREHSAPLAGARESTRHRLLSLSSTSSNAGSVGRRDRQVGSEGRSVQDGLSAVYEPAAAAAQESDANGVMSAESDNRDISSMSVDTSEASDSTISTSTIHLHPHPHPEPPSQAPQAPPPPPPPLQHSHPQPHPQTPANPNPNTHPPPSAPPSPSSSSSKLNPNKKKGSWFSSLTRSKGKSAVQAASSSSLSKTTSPRNAADTAAHTAAAAPVSVFASQPVPNGDEDGDATAAATTTPPVNVRLWVDPPTPAIEQEPRLPPLSPSPSSPPPSPPSPQLRRQTPIPRAPPPARADVIPIASHNAKLASGSGSGAGASISLPSSPLKHHHLRRHLLDDSSAPSSPPSPAPYIALATAAATAAAAASSSTTSLPLPVPATTTIAPKPNSASSSSSPSTPNSKDTRKPKSKPKGKSTRSWFYSAPPTPPASPPRSVPGTPPPGYAALPVVGNEGGSEGSLFSGAGAGAGGGGEEEGGKEEGKEGTTMSFEGWMEGKIRPVHAGPVDVPSPSSDAGAVGTSASTSISTSMTVAATVPAVSSSSPANPKSASSSSSTSTSTPGPLTPTSRSPSQPETQQERPRPRPRPTHKSTLSLPSSIDDSVPSLPHTPPAGALFAFPVFSSAAAAAAATVAERERAEEAGKQGGSRFMGIPLPLLGRAKVALPVPLPVPPLAMGVVGILAPVALGGLGGHEKDDADKDKDKDKDKGVGANESGQVGESERRMEQCVEEGGGGAVGGRSEGEGGGAGAEESKRSAQEAEGARSGSESRDAGADGASSFSNSAMESAAKLTAGAEPASAEQAKTGANAYANGNASWWDYVGWKSGVNGEGVKEGGDGVAASGGTKADAQTGDAADKGTTEDVEAAEEVCGKAEPEPAEVDSVVAAALEPPAVVEAPVSAEEAGKATKEGVRDADANAERAPGDRDEGAQTGGVASPADSESSNITSAWLAPWAWYYSSAASTKSVTDDTTTTTTTAVVNAEAESGAEAEVQEEEGKDEKEETAGSLSLSPAEAEHESDAGAVVPYAHNSQAQAQAQTEEAESGPGEGENPIMSTMDASRLGWASFFSASSNRLLVKTLAYAGAAEGAKARKAIQGGDGDDVKRDENGMEVMDIDDDGDGDGQREEEGEGARGRAVSRSAEKATPKAEPTRPSSYNSNSNSHSNGARSRSSNKRDRAAPLLVVSADLKRESARLSASGASTPRRSGSGANTPVPRSPSSVVSGAAGGAANSVAKTGGANASGVTTTTTTTSSSTATTTTSATMSSTNNSGTSKTTAAIASESTKRSASPAPSSTSSKVASSTAGSVAPPPPPPNLVLPTWADTFHAPPRNILPPRPRSSQPQHGEKEKEKDDEAKEKEQEEQGVGKLFGKTMKFVSGVLFARDASSSSSQVVVPSLLGSGGAAGKGKQRASAKANVERDGGEEDAHDEDEETEMGLDTEKDAREDALARYRRARMRGFGMALPKAWKVYEDAGWDVGGGSSSASPSNSMATMKSRSRSNSTSRSKSRSRSRSRSRPRKEIPAVDRINDTDPFDGEGQAQSEGMKDVLRGCKRVVVIGVHGWFPGAMIRTVLGEVRFLSFFLSFIHSTNTQTNPLLAPQPTGTSAKFAHMSAQALRAFEAAHGVKFEKVTQIPLEGEGVIERRVDRIWVWLEFGLTVLFLFIFLVQLLLLLLQINEMQTQNQIKSNQINQPHRTAPPHKHTTHNPQPTSHPHATRHSARRRLYATLLASPSWLADVHAADAVLVATHSQGSVVSAHLLARMYRDGHLVSGVNVDSVGVDVGGEGEGGEGEDGGVPGIGAVGAGAGAPGGDTTKSGKSRKRRKVQRVCLLALCGIHLGPLRYLSSSTLVGPYLQYFESTAARELFEFQTCVDEDLMYIEHGERGVEGVPRCRACWIMVYVSFLFCTPSISSLYRIAPTQTKILYIASLNDQVVPLYSGLFTAASHPLILRALYIDGDAYHSSDFLSALLVLLLRIRNAGLSDAGLLAHLSEATAGSLSGVGHSTAYEEEGTYRMAVDYLFLADEGRAGDDGMGALSVEPFNAAHEQNDYEIPWSLRDIIADERVAHFFSREIADLRDAFREWHPKTSILRDLKRKLQPIQRLGAGSLVLGGGGGVSKL</sequence>
<evidence type="ECO:0000259" key="3">
    <source>
        <dbReference type="Pfam" id="PF26147"/>
    </source>
</evidence>
<feature type="compositionally biased region" description="Basic residues" evidence="1">
    <location>
        <begin position="1627"/>
        <end position="1639"/>
    </location>
</feature>
<feature type="region of interest" description="Disordered" evidence="1">
    <location>
        <begin position="1601"/>
        <end position="1663"/>
    </location>
</feature>
<keyword evidence="2" id="KW-1133">Transmembrane helix</keyword>
<feature type="compositionally biased region" description="Low complexity" evidence="1">
    <location>
        <begin position="443"/>
        <end position="452"/>
    </location>
</feature>
<feature type="transmembrane region" description="Helical" evidence="2">
    <location>
        <begin position="2017"/>
        <end position="2037"/>
    </location>
</feature>
<organism evidence="4 5">
    <name type="scientific">Psilocybe cyanescens</name>
    <dbReference type="NCBI Taxonomy" id="93625"/>
    <lineage>
        <taxon>Eukaryota</taxon>
        <taxon>Fungi</taxon>
        <taxon>Dikarya</taxon>
        <taxon>Basidiomycota</taxon>
        <taxon>Agaricomycotina</taxon>
        <taxon>Agaricomycetes</taxon>
        <taxon>Agaricomycetidae</taxon>
        <taxon>Agaricales</taxon>
        <taxon>Agaricineae</taxon>
        <taxon>Strophariaceae</taxon>
        <taxon>Psilocybe</taxon>
    </lineage>
</organism>
<dbReference type="InterPro" id="IPR058934">
    <property type="entry name" value="YMC020W-like"/>
</dbReference>
<feature type="compositionally biased region" description="Polar residues" evidence="1">
    <location>
        <begin position="1320"/>
        <end position="1333"/>
    </location>
</feature>
<feature type="compositionally biased region" description="Low complexity" evidence="1">
    <location>
        <begin position="636"/>
        <end position="700"/>
    </location>
</feature>
<feature type="compositionally biased region" description="Polar residues" evidence="1">
    <location>
        <begin position="50"/>
        <end position="70"/>
    </location>
</feature>
<feature type="compositionally biased region" description="Basic and acidic residues" evidence="1">
    <location>
        <begin position="874"/>
        <end position="896"/>
    </location>
</feature>
<keyword evidence="2" id="KW-0812">Transmembrane</keyword>
<dbReference type="EMBL" id="NHYD01003231">
    <property type="protein sequence ID" value="PPQ81637.1"/>
    <property type="molecule type" value="Genomic_DNA"/>
</dbReference>
<feature type="region of interest" description="Disordered" evidence="1">
    <location>
        <begin position="1507"/>
        <end position="1564"/>
    </location>
</feature>
<feature type="compositionally biased region" description="Acidic residues" evidence="1">
    <location>
        <begin position="1108"/>
        <end position="1119"/>
    </location>
</feature>
<feature type="compositionally biased region" description="Basic and acidic residues" evidence="1">
    <location>
        <begin position="815"/>
        <end position="832"/>
    </location>
</feature>
<dbReference type="OrthoDB" id="5598028at2759"/>
<feature type="compositionally biased region" description="Acidic residues" evidence="1">
    <location>
        <begin position="1543"/>
        <end position="1559"/>
    </location>
</feature>
<feature type="region of interest" description="Disordered" evidence="1">
    <location>
        <begin position="1809"/>
        <end position="1839"/>
    </location>
</feature>
<feature type="compositionally biased region" description="Low complexity" evidence="1">
    <location>
        <begin position="1408"/>
        <end position="1429"/>
    </location>
</feature>
<feature type="compositionally biased region" description="Pro residues" evidence="1">
    <location>
        <begin position="550"/>
        <end position="568"/>
    </location>
</feature>
<gene>
    <name evidence="4" type="ORF">CVT25_013609</name>
</gene>
<feature type="compositionally biased region" description="Low complexity" evidence="1">
    <location>
        <begin position="1508"/>
        <end position="1520"/>
    </location>
</feature>
<feature type="compositionally biased region" description="Basic and acidic residues" evidence="1">
    <location>
        <begin position="1640"/>
        <end position="1651"/>
    </location>
</feature>
<proteinExistence type="predicted"/>
<feature type="compositionally biased region" description="Low complexity" evidence="1">
    <location>
        <begin position="477"/>
        <end position="527"/>
    </location>
</feature>
<feature type="compositionally biased region" description="Basic and acidic residues" evidence="1">
    <location>
        <begin position="1025"/>
        <end position="1051"/>
    </location>
</feature>
<keyword evidence="2" id="KW-0472">Membrane</keyword>
<feature type="compositionally biased region" description="Basic and acidic residues" evidence="1">
    <location>
        <begin position="1466"/>
        <end position="1483"/>
    </location>
</feature>
<name>A0A409WT18_PSICY</name>
<dbReference type="InParanoid" id="A0A409WT18"/>
<protein>
    <recommendedName>
        <fullName evidence="3">YMC020W-like alpha/beta hydrolase domain-containing protein</fullName>
    </recommendedName>
</protein>
<dbReference type="Proteomes" id="UP000283269">
    <property type="component" value="Unassembled WGS sequence"/>
</dbReference>
<dbReference type="PANTHER" id="PTHR47349">
    <property type="entry name" value="CHROMOSOME 8, WHOLE GENOME SHOTGUN SEQUENCE"/>
    <property type="match status" value="1"/>
</dbReference>
<feature type="region of interest" description="Disordered" evidence="1">
    <location>
        <begin position="1"/>
        <end position="75"/>
    </location>
</feature>
<feature type="region of interest" description="Disordered" evidence="1">
    <location>
        <begin position="1103"/>
        <end position="1177"/>
    </location>
</feature>
<feature type="compositionally biased region" description="Basic residues" evidence="1">
    <location>
        <begin position="531"/>
        <end position="541"/>
    </location>
</feature>
<evidence type="ECO:0000313" key="4">
    <source>
        <dbReference type="EMBL" id="PPQ81637.1"/>
    </source>
</evidence>
<feature type="compositionally biased region" description="Basic and acidic residues" evidence="1">
    <location>
        <begin position="1244"/>
        <end position="1255"/>
    </location>
</feature>
<dbReference type="PANTHER" id="PTHR47349:SF1">
    <property type="entry name" value="AER328WP"/>
    <property type="match status" value="1"/>
</dbReference>
<keyword evidence="5" id="KW-1185">Reference proteome</keyword>
<feature type="compositionally biased region" description="Polar residues" evidence="1">
    <location>
        <begin position="714"/>
        <end position="724"/>
    </location>
</feature>
<comment type="caution">
    <text evidence="4">The sequence shown here is derived from an EMBL/GenBank/DDBJ whole genome shotgun (WGS) entry which is preliminary data.</text>
</comment>
<dbReference type="InterPro" id="IPR058933">
    <property type="entry name" value="YMC020W-like_ab_hydrolase"/>
</dbReference>
<feature type="compositionally biased region" description="Pro residues" evidence="1">
    <location>
        <begin position="387"/>
        <end position="405"/>
    </location>
</feature>
<feature type="compositionally biased region" description="Pro residues" evidence="1">
    <location>
        <begin position="238"/>
        <end position="283"/>
    </location>
</feature>
<feature type="compositionally biased region" description="Low complexity" evidence="1">
    <location>
        <begin position="1276"/>
        <end position="1292"/>
    </location>
</feature>
<feature type="region of interest" description="Disordered" evidence="1">
    <location>
        <begin position="1922"/>
        <end position="1941"/>
    </location>
</feature>
<feature type="region of interest" description="Disordered" evidence="1">
    <location>
        <begin position="1313"/>
        <end position="1491"/>
    </location>
</feature>
<feature type="region of interest" description="Disordered" evidence="1">
    <location>
        <begin position="813"/>
        <end position="926"/>
    </location>
</feature>
<accession>A0A409WT18</accession>
<evidence type="ECO:0000256" key="2">
    <source>
        <dbReference type="SAM" id="Phobius"/>
    </source>
</evidence>
<evidence type="ECO:0000256" key="1">
    <source>
        <dbReference type="SAM" id="MobiDB-lite"/>
    </source>
</evidence>
<dbReference type="Pfam" id="PF26147">
    <property type="entry name" value="AB_HYDROLASE_YMC0-YMC35"/>
    <property type="match status" value="2"/>
</dbReference>
<feature type="region of interest" description="Disordered" evidence="1">
    <location>
        <begin position="957"/>
        <end position="982"/>
    </location>
</feature>
<feature type="compositionally biased region" description="Low complexity" evidence="1">
    <location>
        <begin position="1335"/>
        <end position="1400"/>
    </location>
</feature>
<feature type="compositionally biased region" description="Basic and acidic residues" evidence="1">
    <location>
        <begin position="1262"/>
        <end position="1272"/>
    </location>
</feature>